<dbReference type="EMBL" id="CAJPWZ010002343">
    <property type="protein sequence ID" value="CAG2236171.1"/>
    <property type="molecule type" value="Genomic_DNA"/>
</dbReference>
<dbReference type="PANTHER" id="PTHR24055">
    <property type="entry name" value="MITOGEN-ACTIVATED PROTEIN KINASE"/>
    <property type="match status" value="1"/>
</dbReference>
<dbReference type="InterPro" id="IPR050117">
    <property type="entry name" value="MAPK"/>
</dbReference>
<evidence type="ECO:0000256" key="2">
    <source>
        <dbReference type="ARBA" id="ARBA00022840"/>
    </source>
</evidence>
<organism evidence="6 7">
    <name type="scientific">Mytilus edulis</name>
    <name type="common">Blue mussel</name>
    <dbReference type="NCBI Taxonomy" id="6550"/>
    <lineage>
        <taxon>Eukaryota</taxon>
        <taxon>Metazoa</taxon>
        <taxon>Spiralia</taxon>
        <taxon>Lophotrochozoa</taxon>
        <taxon>Mollusca</taxon>
        <taxon>Bivalvia</taxon>
        <taxon>Autobranchia</taxon>
        <taxon>Pteriomorphia</taxon>
        <taxon>Mytilida</taxon>
        <taxon>Mytiloidea</taxon>
        <taxon>Mytilidae</taxon>
        <taxon>Mytilinae</taxon>
        <taxon>Mytilus</taxon>
    </lineage>
</organism>
<dbReference type="SUPFAM" id="SSF56112">
    <property type="entry name" value="Protein kinase-like (PK-like)"/>
    <property type="match status" value="1"/>
</dbReference>
<dbReference type="AlphaFoldDB" id="A0A8S3U648"/>
<evidence type="ECO:0000256" key="3">
    <source>
        <dbReference type="SAM" id="Coils"/>
    </source>
</evidence>
<dbReference type="InterPro" id="IPR011009">
    <property type="entry name" value="Kinase-like_dom_sf"/>
</dbReference>
<dbReference type="SMART" id="SM00220">
    <property type="entry name" value="S_TKc"/>
    <property type="match status" value="1"/>
</dbReference>
<feature type="region of interest" description="Disordered" evidence="4">
    <location>
        <begin position="473"/>
        <end position="495"/>
    </location>
</feature>
<dbReference type="PROSITE" id="PS00108">
    <property type="entry name" value="PROTEIN_KINASE_ST"/>
    <property type="match status" value="1"/>
</dbReference>
<keyword evidence="1" id="KW-0547">Nucleotide-binding</keyword>
<feature type="domain" description="Protein kinase" evidence="5">
    <location>
        <begin position="1"/>
        <end position="260"/>
    </location>
</feature>
<dbReference type="Pfam" id="PF00069">
    <property type="entry name" value="Pkinase"/>
    <property type="match status" value="1"/>
</dbReference>
<accession>A0A8S3U648</accession>
<dbReference type="InterPro" id="IPR000719">
    <property type="entry name" value="Prot_kinase_dom"/>
</dbReference>
<evidence type="ECO:0000256" key="1">
    <source>
        <dbReference type="ARBA" id="ARBA00022741"/>
    </source>
</evidence>
<proteinExistence type="predicted"/>
<dbReference type="GO" id="GO:0005524">
    <property type="term" value="F:ATP binding"/>
    <property type="evidence" value="ECO:0007669"/>
    <property type="project" value="UniProtKB-KW"/>
</dbReference>
<keyword evidence="7" id="KW-1185">Reference proteome</keyword>
<feature type="compositionally biased region" description="Polar residues" evidence="4">
    <location>
        <begin position="291"/>
        <end position="306"/>
    </location>
</feature>
<dbReference type="InterPro" id="IPR008271">
    <property type="entry name" value="Ser/Thr_kinase_AS"/>
</dbReference>
<dbReference type="Gene3D" id="1.10.510.10">
    <property type="entry name" value="Transferase(Phosphotransferase) domain 1"/>
    <property type="match status" value="1"/>
</dbReference>
<evidence type="ECO:0000313" key="7">
    <source>
        <dbReference type="Proteomes" id="UP000683360"/>
    </source>
</evidence>
<feature type="region of interest" description="Disordered" evidence="4">
    <location>
        <begin position="276"/>
        <end position="337"/>
    </location>
</feature>
<name>A0A8S3U648_MYTED</name>
<evidence type="ECO:0000256" key="4">
    <source>
        <dbReference type="SAM" id="MobiDB-lite"/>
    </source>
</evidence>
<keyword evidence="2" id="KW-0067">ATP-binding</keyword>
<keyword evidence="3" id="KW-0175">Coiled coil</keyword>
<gene>
    <name evidence="6" type="ORF">MEDL_48707</name>
</gene>
<reference evidence="6" key="1">
    <citation type="submission" date="2021-03" db="EMBL/GenBank/DDBJ databases">
        <authorList>
            <person name="Bekaert M."/>
        </authorList>
    </citation>
    <scope>NUCLEOTIDE SEQUENCE</scope>
</reference>
<feature type="compositionally biased region" description="Basic residues" evidence="4">
    <location>
        <begin position="276"/>
        <end position="287"/>
    </location>
</feature>
<feature type="compositionally biased region" description="Basic and acidic residues" evidence="4">
    <location>
        <begin position="313"/>
        <end position="324"/>
    </location>
</feature>
<dbReference type="Gene3D" id="3.30.200.20">
    <property type="entry name" value="Phosphorylase Kinase, domain 1"/>
    <property type="match status" value="1"/>
</dbReference>
<keyword evidence="6" id="KW-0808">Transferase</keyword>
<dbReference type="GO" id="GO:0004693">
    <property type="term" value="F:cyclin-dependent protein serine/threonine kinase activity"/>
    <property type="evidence" value="ECO:0007669"/>
    <property type="project" value="UniProtKB-EC"/>
</dbReference>
<feature type="region of interest" description="Disordered" evidence="4">
    <location>
        <begin position="514"/>
        <end position="536"/>
    </location>
</feature>
<protein>
    <submittedName>
        <fullName evidence="6">CDKL</fullName>
        <ecNumber evidence="6">2.7.11.22</ecNumber>
    </submittedName>
</protein>
<sequence>MVAVKKFKDSEDNDDVKRTTERELNMLRTLKQENIVELREAFRRRGKLYLVFEYVERNMLELLEDMPNGVPAEKVKTYTYQLCKAIQWCHTQDIIHRDIKPENLLISKNDTLKLCDFGFARSINAGLVGVYTDYVATRWYRSPELLLGAAYGKPVDIWSIGCILGELSDGQPLFPGESEIDQLYVIQKIMGQLPSDQMKMFYTNPRFSGLKFPSVVRPQTIQKRYQGILSGVLIDFMENTLKLEPGDRYTIDDCLQHPAFRTQQLLNRNQHITIKRLNNHSASKKRKSDLTDQVNSENLKNLSMTRPGTGPKITEDLNNRQEERMDTEEDSYTPTPAQSKYIKQAKNVSKSNADKQNGEPKVRIDIEMMEKDDKRKNSAKQKGITFASQSENMNGEMEQEKMFNIEKSVVVQNGRASPPAKSIIPRTPKDKKFTIENVDSKTNVDKFETEKMYQVDRTNSEFKYFNNVSLESRTDVSEDETMSKDSSSTPTTEELDISFTESKYLKKKTSPDLDFRIYKPKDTPNTLADKHGSPQQERKKFLDKAMQEELQRIKSSTLGRKKEKPHQGSFIQTITDRLSDAKLQNQDTNIQQSKYRESSFINYGGNGMQVNKRSRNQYYDDNLQQAREILIMKNVQNIQTARGTQPAVSIKQIQPPALNRSKTLDGSVTMREYTSPRSPTPGSVTLSIVDIGFHREPTNQAVQARSHTKYMNLNPEPVTSQTTYNNRTYGQETSWRPIENTELQSGSVMHQLRKEKKKKKFLQILANDNMGKVTPTSGFQSVHPDNKRPSSYAPNENLQNEVVKLQSQVEIEKKAKKEAEEKYKQIVSKLDVVQHRLIDRNKEVEEEREAKEEVMKSNKTLQLTINKMEQYLRKKSTGSRFESTNVVDVVDVDMGGKADIENIIKTENELEEKSRQLQREKQTNEILDKRCKLLEKLLKENNIHIESSELDNLNKQFSNTELDF</sequence>
<comment type="caution">
    <text evidence="6">The sequence shown here is derived from an EMBL/GenBank/DDBJ whole genome shotgun (WGS) entry which is preliminary data.</text>
</comment>
<dbReference type="PROSITE" id="PS50011">
    <property type="entry name" value="PROTEIN_KINASE_DOM"/>
    <property type="match status" value="1"/>
</dbReference>
<evidence type="ECO:0000313" key="6">
    <source>
        <dbReference type="EMBL" id="CAG2236171.1"/>
    </source>
</evidence>
<dbReference type="OrthoDB" id="548217at2759"/>
<dbReference type="FunFam" id="1.10.510.10:FF:000127">
    <property type="entry name" value="Putative cyclin-dependent kinase-like 5"/>
    <property type="match status" value="1"/>
</dbReference>
<dbReference type="Proteomes" id="UP000683360">
    <property type="component" value="Unassembled WGS sequence"/>
</dbReference>
<feature type="coiled-coil region" evidence="3">
    <location>
        <begin position="900"/>
        <end position="937"/>
    </location>
</feature>
<evidence type="ECO:0000259" key="5">
    <source>
        <dbReference type="PROSITE" id="PS50011"/>
    </source>
</evidence>
<dbReference type="EC" id="2.7.11.22" evidence="6"/>
<feature type="region of interest" description="Disordered" evidence="4">
    <location>
        <begin position="775"/>
        <end position="794"/>
    </location>
</feature>
<feature type="coiled-coil region" evidence="3">
    <location>
        <begin position="795"/>
        <end position="854"/>
    </location>
</feature>